<feature type="signal peptide" evidence="6">
    <location>
        <begin position="1"/>
        <end position="21"/>
    </location>
</feature>
<keyword evidence="3" id="KW-0285">Flavoprotein</keyword>
<accession>A0A6A6X856</accession>
<dbReference type="InterPro" id="IPR036318">
    <property type="entry name" value="FAD-bd_PCMH-like_sf"/>
</dbReference>
<dbReference type="GO" id="GO:0016491">
    <property type="term" value="F:oxidoreductase activity"/>
    <property type="evidence" value="ECO:0007669"/>
    <property type="project" value="UniProtKB-KW"/>
</dbReference>
<evidence type="ECO:0000256" key="6">
    <source>
        <dbReference type="SAM" id="SignalP"/>
    </source>
</evidence>
<sequence>MGRFVPLVASLGLLLPFSTNANPLDKRAALDTCLSTAGVPVFASGSGDYTQALKPFNLRLTFKPAAYAVPQNIKQVQDAVACGATNGIQVTAKSGGHSYGSHGLGGEDGHLIVDMRNFKDVVVDQTAKTAIIGTGGRLGDVATALYKQGKQAIAHGTCPGVGVGGLTLHGGYGLISRSKGLTLDNIIEATVVLANSTVVTASATENPDLFWALRGAGAAFGIVTNFKFKTFTAPESNIVFNYYVSPGSAQALSQIINAMQDFTMKSQPPELNMRLFLSSFTTFSGVYYGSRSDFDKIMQPLLQKMGLGNPGGSVSTNGWLNTLTSFSNGALEQAKVYDTHETFFSKSLMPEYLNPKAVDALSQYWNNNARNNQRQWYLLFDAHGGANSAISSVAGDATSYAHRNATFKMQFYDRVASGNYDSSWFPFLNGWVKAISDASPGVNFGMYINYADSSLSKADAHSHYWLKNYDRLVQVKDLYDPKKTFEGPQLVGS</sequence>
<proteinExistence type="inferred from homology"/>
<evidence type="ECO:0000313" key="9">
    <source>
        <dbReference type="Proteomes" id="UP000799757"/>
    </source>
</evidence>
<dbReference type="InterPro" id="IPR012951">
    <property type="entry name" value="BBE"/>
</dbReference>
<evidence type="ECO:0000256" key="2">
    <source>
        <dbReference type="ARBA" id="ARBA00005466"/>
    </source>
</evidence>
<protein>
    <submittedName>
        <fullName evidence="8">Glucooligosaccharide oxidase</fullName>
    </submittedName>
</protein>
<dbReference type="Pfam" id="PF08031">
    <property type="entry name" value="BBE"/>
    <property type="match status" value="1"/>
</dbReference>
<keyword evidence="9" id="KW-1185">Reference proteome</keyword>
<organism evidence="8 9">
    <name type="scientific">Melanomma pulvis-pyrius CBS 109.77</name>
    <dbReference type="NCBI Taxonomy" id="1314802"/>
    <lineage>
        <taxon>Eukaryota</taxon>
        <taxon>Fungi</taxon>
        <taxon>Dikarya</taxon>
        <taxon>Ascomycota</taxon>
        <taxon>Pezizomycotina</taxon>
        <taxon>Dothideomycetes</taxon>
        <taxon>Pleosporomycetidae</taxon>
        <taxon>Pleosporales</taxon>
        <taxon>Melanommataceae</taxon>
        <taxon>Melanomma</taxon>
    </lineage>
</organism>
<evidence type="ECO:0000259" key="7">
    <source>
        <dbReference type="PROSITE" id="PS51387"/>
    </source>
</evidence>
<keyword evidence="4" id="KW-0274">FAD</keyword>
<evidence type="ECO:0000256" key="5">
    <source>
        <dbReference type="ARBA" id="ARBA00023002"/>
    </source>
</evidence>
<evidence type="ECO:0000313" key="8">
    <source>
        <dbReference type="EMBL" id="KAF2792586.1"/>
    </source>
</evidence>
<dbReference type="AlphaFoldDB" id="A0A6A6X856"/>
<dbReference type="Proteomes" id="UP000799757">
    <property type="component" value="Unassembled WGS sequence"/>
</dbReference>
<comment type="cofactor">
    <cofactor evidence="1">
        <name>FAD</name>
        <dbReference type="ChEBI" id="CHEBI:57692"/>
    </cofactor>
</comment>
<feature type="domain" description="FAD-binding PCMH-type" evidence="7">
    <location>
        <begin position="60"/>
        <end position="233"/>
    </location>
</feature>
<keyword evidence="6" id="KW-0732">Signal</keyword>
<dbReference type="Gene3D" id="3.30.465.10">
    <property type="match status" value="1"/>
</dbReference>
<comment type="similarity">
    <text evidence="2">Belongs to the oxygen-dependent FAD-linked oxidoreductase family.</text>
</comment>
<evidence type="ECO:0000256" key="1">
    <source>
        <dbReference type="ARBA" id="ARBA00001974"/>
    </source>
</evidence>
<dbReference type="PANTHER" id="PTHR42973:SF39">
    <property type="entry name" value="FAD-BINDING PCMH-TYPE DOMAIN-CONTAINING PROTEIN"/>
    <property type="match status" value="1"/>
</dbReference>
<dbReference type="InterPro" id="IPR016169">
    <property type="entry name" value="FAD-bd_PCMH_sub2"/>
</dbReference>
<gene>
    <name evidence="8" type="ORF">K505DRAFT_307407</name>
</gene>
<dbReference type="InterPro" id="IPR006094">
    <property type="entry name" value="Oxid_FAD_bind_N"/>
</dbReference>
<evidence type="ECO:0000256" key="3">
    <source>
        <dbReference type="ARBA" id="ARBA00022630"/>
    </source>
</evidence>
<name>A0A6A6X856_9PLEO</name>
<keyword evidence="5" id="KW-0560">Oxidoreductase</keyword>
<dbReference type="EMBL" id="MU001963">
    <property type="protein sequence ID" value="KAF2792586.1"/>
    <property type="molecule type" value="Genomic_DNA"/>
</dbReference>
<dbReference type="SUPFAM" id="SSF56176">
    <property type="entry name" value="FAD-binding/transporter-associated domain-like"/>
    <property type="match status" value="1"/>
</dbReference>
<dbReference type="OrthoDB" id="415825at2759"/>
<dbReference type="InterPro" id="IPR050416">
    <property type="entry name" value="FAD-linked_Oxidoreductase"/>
</dbReference>
<dbReference type="PANTHER" id="PTHR42973">
    <property type="entry name" value="BINDING OXIDOREDUCTASE, PUTATIVE (AFU_ORTHOLOGUE AFUA_1G17690)-RELATED"/>
    <property type="match status" value="1"/>
</dbReference>
<feature type="chain" id="PRO_5025410891" evidence="6">
    <location>
        <begin position="22"/>
        <end position="493"/>
    </location>
</feature>
<dbReference type="Gene3D" id="3.40.462.20">
    <property type="match status" value="1"/>
</dbReference>
<reference evidence="8" key="1">
    <citation type="journal article" date="2020" name="Stud. Mycol.">
        <title>101 Dothideomycetes genomes: a test case for predicting lifestyles and emergence of pathogens.</title>
        <authorList>
            <person name="Haridas S."/>
            <person name="Albert R."/>
            <person name="Binder M."/>
            <person name="Bloem J."/>
            <person name="Labutti K."/>
            <person name="Salamov A."/>
            <person name="Andreopoulos B."/>
            <person name="Baker S."/>
            <person name="Barry K."/>
            <person name="Bills G."/>
            <person name="Bluhm B."/>
            <person name="Cannon C."/>
            <person name="Castanera R."/>
            <person name="Culley D."/>
            <person name="Daum C."/>
            <person name="Ezra D."/>
            <person name="Gonzalez J."/>
            <person name="Henrissat B."/>
            <person name="Kuo A."/>
            <person name="Liang C."/>
            <person name="Lipzen A."/>
            <person name="Lutzoni F."/>
            <person name="Magnuson J."/>
            <person name="Mondo S."/>
            <person name="Nolan M."/>
            <person name="Ohm R."/>
            <person name="Pangilinan J."/>
            <person name="Park H.-J."/>
            <person name="Ramirez L."/>
            <person name="Alfaro M."/>
            <person name="Sun H."/>
            <person name="Tritt A."/>
            <person name="Yoshinaga Y."/>
            <person name="Zwiers L.-H."/>
            <person name="Turgeon B."/>
            <person name="Goodwin S."/>
            <person name="Spatafora J."/>
            <person name="Crous P."/>
            <person name="Grigoriev I."/>
        </authorList>
    </citation>
    <scope>NUCLEOTIDE SEQUENCE</scope>
    <source>
        <strain evidence="8">CBS 109.77</strain>
    </source>
</reference>
<dbReference type="PROSITE" id="PS51387">
    <property type="entry name" value="FAD_PCMH"/>
    <property type="match status" value="1"/>
</dbReference>
<dbReference type="InterPro" id="IPR016166">
    <property type="entry name" value="FAD-bd_PCMH"/>
</dbReference>
<dbReference type="GO" id="GO:0071949">
    <property type="term" value="F:FAD binding"/>
    <property type="evidence" value="ECO:0007669"/>
    <property type="project" value="InterPro"/>
</dbReference>
<evidence type="ECO:0000256" key="4">
    <source>
        <dbReference type="ARBA" id="ARBA00022827"/>
    </source>
</evidence>
<dbReference type="Pfam" id="PF01565">
    <property type="entry name" value="FAD_binding_4"/>
    <property type="match status" value="1"/>
</dbReference>